<accession>A0AAW1X4L0</accession>
<proteinExistence type="predicted"/>
<keyword evidence="3" id="KW-1185">Reference proteome</keyword>
<comment type="caution">
    <text evidence="2">The sequence shown here is derived from an EMBL/GenBank/DDBJ whole genome shotgun (WGS) entry which is preliminary data.</text>
</comment>
<dbReference type="InterPro" id="IPR058585">
    <property type="entry name" value="Fn3_VIN3"/>
</dbReference>
<gene>
    <name evidence="2" type="ORF">M0R45_018982</name>
</gene>
<sequence length="80" mass="9259">MRVWSGLLNEYLKWQTGSTFRCNIPFIAKPEIQDLDLIAPDMIIFEDICATSLYVILGSEDPTLESLVGYRLWHIVRLKT</sequence>
<evidence type="ECO:0000313" key="3">
    <source>
        <dbReference type="Proteomes" id="UP001457282"/>
    </source>
</evidence>
<name>A0AAW1X4L0_RUBAR</name>
<dbReference type="Proteomes" id="UP001457282">
    <property type="component" value="Unassembled WGS sequence"/>
</dbReference>
<organism evidence="2 3">
    <name type="scientific">Rubus argutus</name>
    <name type="common">Southern blackberry</name>
    <dbReference type="NCBI Taxonomy" id="59490"/>
    <lineage>
        <taxon>Eukaryota</taxon>
        <taxon>Viridiplantae</taxon>
        <taxon>Streptophyta</taxon>
        <taxon>Embryophyta</taxon>
        <taxon>Tracheophyta</taxon>
        <taxon>Spermatophyta</taxon>
        <taxon>Magnoliopsida</taxon>
        <taxon>eudicotyledons</taxon>
        <taxon>Gunneridae</taxon>
        <taxon>Pentapetalae</taxon>
        <taxon>rosids</taxon>
        <taxon>fabids</taxon>
        <taxon>Rosales</taxon>
        <taxon>Rosaceae</taxon>
        <taxon>Rosoideae</taxon>
        <taxon>Rosoideae incertae sedis</taxon>
        <taxon>Rubus</taxon>
    </lineage>
</organism>
<dbReference type="AlphaFoldDB" id="A0AAW1X4L0"/>
<reference evidence="2 3" key="1">
    <citation type="journal article" date="2023" name="G3 (Bethesda)">
        <title>A chromosome-length genome assembly and annotation of blackberry (Rubus argutus, cv. 'Hillquist').</title>
        <authorList>
            <person name="Bruna T."/>
            <person name="Aryal R."/>
            <person name="Dudchenko O."/>
            <person name="Sargent D.J."/>
            <person name="Mead D."/>
            <person name="Buti M."/>
            <person name="Cavallini A."/>
            <person name="Hytonen T."/>
            <person name="Andres J."/>
            <person name="Pham M."/>
            <person name="Weisz D."/>
            <person name="Mascagni F."/>
            <person name="Usai G."/>
            <person name="Natali L."/>
            <person name="Bassil N."/>
            <person name="Fernandez G.E."/>
            <person name="Lomsadze A."/>
            <person name="Armour M."/>
            <person name="Olukolu B."/>
            <person name="Poorten T."/>
            <person name="Britton C."/>
            <person name="Davik J."/>
            <person name="Ashrafi H."/>
            <person name="Aiden E.L."/>
            <person name="Borodovsky M."/>
            <person name="Worthington M."/>
        </authorList>
    </citation>
    <scope>NUCLEOTIDE SEQUENCE [LARGE SCALE GENOMIC DNA]</scope>
    <source>
        <strain evidence="2">PI 553951</strain>
    </source>
</reference>
<dbReference type="Pfam" id="PF23376">
    <property type="entry name" value="Fn3_VIN3"/>
    <property type="match status" value="1"/>
</dbReference>
<evidence type="ECO:0000259" key="1">
    <source>
        <dbReference type="Pfam" id="PF23376"/>
    </source>
</evidence>
<protein>
    <recommendedName>
        <fullName evidence="1">VIN3-like fibronectin type-III domain-containing protein</fullName>
    </recommendedName>
</protein>
<dbReference type="EMBL" id="JBEDUW010000004">
    <property type="protein sequence ID" value="KAK9931715.1"/>
    <property type="molecule type" value="Genomic_DNA"/>
</dbReference>
<feature type="domain" description="VIN3-like fibronectin type-III" evidence="1">
    <location>
        <begin position="43"/>
        <end position="75"/>
    </location>
</feature>
<evidence type="ECO:0000313" key="2">
    <source>
        <dbReference type="EMBL" id="KAK9931715.1"/>
    </source>
</evidence>